<sequence>MTKDRLLLLAKKKREEEETKSKELSAMLSPPAYGAHVDEGRA</sequence>
<dbReference type="EMBL" id="JAUKPO010000036">
    <property type="protein sequence ID" value="MDO1450760.1"/>
    <property type="molecule type" value="Genomic_DNA"/>
</dbReference>
<proteinExistence type="predicted"/>
<feature type="region of interest" description="Disordered" evidence="1">
    <location>
        <begin position="1"/>
        <end position="42"/>
    </location>
</feature>
<dbReference type="RefSeq" id="WP_302041561.1">
    <property type="nucleotide sequence ID" value="NZ_JAUKPO010000036.1"/>
</dbReference>
<reference evidence="2" key="1">
    <citation type="submission" date="2023-07" db="EMBL/GenBank/DDBJ databases">
        <title>The genome sequence of Rhodocytophaga aerolata KACC 12507.</title>
        <authorList>
            <person name="Zhang X."/>
        </authorList>
    </citation>
    <scope>NUCLEOTIDE SEQUENCE</scope>
    <source>
        <strain evidence="2">KACC 12507</strain>
    </source>
</reference>
<feature type="compositionally biased region" description="Basic and acidic residues" evidence="1">
    <location>
        <begin position="13"/>
        <end position="23"/>
    </location>
</feature>
<comment type="caution">
    <text evidence="2">The sequence shown here is derived from an EMBL/GenBank/DDBJ whole genome shotgun (WGS) entry which is preliminary data.</text>
</comment>
<dbReference type="Proteomes" id="UP001168528">
    <property type="component" value="Unassembled WGS sequence"/>
</dbReference>
<evidence type="ECO:0000313" key="3">
    <source>
        <dbReference type="Proteomes" id="UP001168528"/>
    </source>
</evidence>
<evidence type="ECO:0000256" key="1">
    <source>
        <dbReference type="SAM" id="MobiDB-lite"/>
    </source>
</evidence>
<protein>
    <submittedName>
        <fullName evidence="2">Uncharacterized protein</fullName>
    </submittedName>
</protein>
<organism evidence="2 3">
    <name type="scientific">Rhodocytophaga aerolata</name>
    <dbReference type="NCBI Taxonomy" id="455078"/>
    <lineage>
        <taxon>Bacteria</taxon>
        <taxon>Pseudomonadati</taxon>
        <taxon>Bacteroidota</taxon>
        <taxon>Cytophagia</taxon>
        <taxon>Cytophagales</taxon>
        <taxon>Rhodocytophagaceae</taxon>
        <taxon>Rhodocytophaga</taxon>
    </lineage>
</organism>
<keyword evidence="3" id="KW-1185">Reference proteome</keyword>
<accession>A0ABT8RIX3</accession>
<gene>
    <name evidence="2" type="ORF">Q0590_31090</name>
</gene>
<name>A0ABT8RIX3_9BACT</name>
<evidence type="ECO:0000313" key="2">
    <source>
        <dbReference type="EMBL" id="MDO1450760.1"/>
    </source>
</evidence>